<organism evidence="1 2">
    <name type="scientific">Halosquirtibacter laminarini</name>
    <dbReference type="NCBI Taxonomy" id="3374600"/>
    <lineage>
        <taxon>Bacteria</taxon>
        <taxon>Pseudomonadati</taxon>
        <taxon>Bacteroidota</taxon>
        <taxon>Bacteroidia</taxon>
        <taxon>Marinilabiliales</taxon>
        <taxon>Prolixibacteraceae</taxon>
        <taxon>Halosquirtibacter</taxon>
    </lineage>
</organism>
<sequence length="345" mass="38051">MNKTDKATVLIIYTGGTIGMKESSESGALVPMKFEQLTEEIPELKKMGIHMDSFAFNPPIDSSNVNLDLWGKLASLIKEKYMEYDGFVILHGTDTMSYTASALSFMLENLGKPVILTGSQLPIGVLRTDGKENLITAIEIAAKKNNETPIVQEVCVYFSSRLFRGNRTTKEDSEQFSAFASHNFPRLAKAGTDIVFNHDLLYHSKNKGIFKINRSLCNDIAVITLFPGIQEKAFKQILTTPDLKGVVLQTFGSGNIPTTPWLTNAIQEASNKGIIFLNVTQCSGGRVIMGQYETSCALRKAGVVSGHDITIEAAVTKLMFLLGQDLEVKEIKMHLDQNMRGEICI</sequence>
<gene>
    <name evidence="1" type="ORF">K4L44_17545</name>
</gene>
<keyword evidence="1" id="KW-0378">Hydrolase</keyword>
<keyword evidence="2" id="KW-1185">Reference proteome</keyword>
<name>A0AC61NFB7_9BACT</name>
<accession>A0AC61NFB7</accession>
<proteinExistence type="predicted"/>
<dbReference type="EC" id="3.5.1.1" evidence="1"/>
<protein>
    <submittedName>
        <fullName evidence="1">Type I asparaginase</fullName>
        <ecNumber evidence="1">3.5.1.1</ecNumber>
    </submittedName>
</protein>
<dbReference type="Proteomes" id="UP000826212">
    <property type="component" value="Chromosome"/>
</dbReference>
<evidence type="ECO:0000313" key="1">
    <source>
        <dbReference type="EMBL" id="QZE14291.1"/>
    </source>
</evidence>
<reference evidence="1" key="1">
    <citation type="submission" date="2021-08" db="EMBL/GenBank/DDBJ databases">
        <title>Novel anaerobic bacterium isolated from sea squirt in East Sea, Republic of Korea.</title>
        <authorList>
            <person name="Nguyen T.H."/>
            <person name="Li Z."/>
            <person name="Lee Y.-J."/>
            <person name="Ko J."/>
            <person name="Kim S.-G."/>
        </authorList>
    </citation>
    <scope>NUCLEOTIDE SEQUENCE</scope>
    <source>
        <strain evidence="1">KCTC 25031</strain>
    </source>
</reference>
<evidence type="ECO:0000313" key="2">
    <source>
        <dbReference type="Proteomes" id="UP000826212"/>
    </source>
</evidence>
<dbReference type="EMBL" id="CP081303">
    <property type="protein sequence ID" value="QZE14291.1"/>
    <property type="molecule type" value="Genomic_DNA"/>
</dbReference>